<keyword evidence="4" id="KW-1185">Reference proteome</keyword>
<dbReference type="EMBL" id="UZAH01033592">
    <property type="protein sequence ID" value="VDP29937.1"/>
    <property type="molecule type" value="Genomic_DNA"/>
</dbReference>
<dbReference type="OrthoDB" id="5212at2759"/>
<evidence type="ECO:0000313" key="4">
    <source>
        <dbReference type="Proteomes" id="UP000050761"/>
    </source>
</evidence>
<proteinExistence type="predicted"/>
<evidence type="ECO:0000259" key="2">
    <source>
        <dbReference type="SMART" id="SM00306"/>
    </source>
</evidence>
<dbReference type="SUPFAM" id="SSF51294">
    <property type="entry name" value="Hedgehog/intein (Hint) domain"/>
    <property type="match status" value="1"/>
</dbReference>
<accession>A0A183GHJ5</accession>
<name>A0A183GHJ5_HELPZ</name>
<dbReference type="AlphaFoldDB" id="A0A183GHJ5"/>
<evidence type="ECO:0000313" key="5">
    <source>
        <dbReference type="WBParaSite" id="HPBE_0002203801-mRNA-1"/>
    </source>
</evidence>
<dbReference type="Pfam" id="PF01079">
    <property type="entry name" value="Hint"/>
    <property type="match status" value="2"/>
</dbReference>
<reference evidence="3 4" key="1">
    <citation type="submission" date="2018-11" db="EMBL/GenBank/DDBJ databases">
        <authorList>
            <consortium name="Pathogen Informatics"/>
        </authorList>
    </citation>
    <scope>NUCLEOTIDE SEQUENCE [LARGE SCALE GENOMIC DNA]</scope>
</reference>
<dbReference type="InterPro" id="IPR036844">
    <property type="entry name" value="Hint_dom_sf"/>
</dbReference>
<dbReference type="InterPro" id="IPR001767">
    <property type="entry name" value="Hedgehog_Hint"/>
</dbReference>
<dbReference type="InterPro" id="IPR003587">
    <property type="entry name" value="Hint_dom_N"/>
</dbReference>
<evidence type="ECO:0000256" key="1">
    <source>
        <dbReference type="ARBA" id="ARBA00022473"/>
    </source>
</evidence>
<keyword evidence="1" id="KW-0217">Developmental protein</keyword>
<dbReference type="GO" id="GO:0016540">
    <property type="term" value="P:protein autoprocessing"/>
    <property type="evidence" value="ECO:0007669"/>
    <property type="project" value="InterPro"/>
</dbReference>
<protein>
    <submittedName>
        <fullName evidence="5">HintN domain-containing protein</fullName>
    </submittedName>
</protein>
<evidence type="ECO:0000313" key="3">
    <source>
        <dbReference type="EMBL" id="VDP29937.1"/>
    </source>
</evidence>
<reference evidence="5" key="2">
    <citation type="submission" date="2019-09" db="UniProtKB">
        <authorList>
            <consortium name="WormBaseParasite"/>
        </authorList>
    </citation>
    <scope>IDENTIFICATION</scope>
</reference>
<accession>A0A3P8BR33</accession>
<dbReference type="WBParaSite" id="HPBE_0002203801-mRNA-1">
    <property type="protein sequence ID" value="HPBE_0002203801-mRNA-1"/>
    <property type="gene ID" value="HPBE_0002203801"/>
</dbReference>
<dbReference type="Gene3D" id="2.170.16.10">
    <property type="entry name" value="Hedgehog/Intein (Hint) domain"/>
    <property type="match status" value="1"/>
</dbReference>
<dbReference type="SMART" id="SM00306">
    <property type="entry name" value="HintN"/>
    <property type="match status" value="1"/>
</dbReference>
<sequence length="140" mass="15645">MKVETPSGQKAIKDLKVGDMVMSIDESMITFLPVLMFLHKLDDEQAVFLNIYTVGEAELINNACDVLQALLRRLQDQDEPLKLTENHLIYLTDCGSDEPLRLVPAKKARAGQCMQFTTGNSDLSPRRITHVSEVSGSRLL</sequence>
<organism evidence="4 5">
    <name type="scientific">Heligmosomoides polygyrus</name>
    <name type="common">Parasitic roundworm</name>
    <dbReference type="NCBI Taxonomy" id="6339"/>
    <lineage>
        <taxon>Eukaryota</taxon>
        <taxon>Metazoa</taxon>
        <taxon>Ecdysozoa</taxon>
        <taxon>Nematoda</taxon>
        <taxon>Chromadorea</taxon>
        <taxon>Rhabditida</taxon>
        <taxon>Rhabditina</taxon>
        <taxon>Rhabditomorpha</taxon>
        <taxon>Strongyloidea</taxon>
        <taxon>Heligmosomidae</taxon>
        <taxon>Heligmosomoides</taxon>
    </lineage>
</organism>
<dbReference type="Proteomes" id="UP000050761">
    <property type="component" value="Unassembled WGS sequence"/>
</dbReference>
<dbReference type="CDD" id="cd00081">
    <property type="entry name" value="Hint"/>
    <property type="match status" value="1"/>
</dbReference>
<dbReference type="PANTHER" id="PTHR46706">
    <property type="entry name" value="PROTEIN QUA-1-RELATED"/>
    <property type="match status" value="1"/>
</dbReference>
<dbReference type="PANTHER" id="PTHR46706:SF12">
    <property type="entry name" value="PROTEIN QUA-1-RELATED"/>
    <property type="match status" value="1"/>
</dbReference>
<gene>
    <name evidence="3" type="ORF">HPBE_LOCUS22037</name>
</gene>
<feature type="domain" description="Hint" evidence="2">
    <location>
        <begin position="1"/>
        <end position="118"/>
    </location>
</feature>
<dbReference type="InterPro" id="IPR052140">
    <property type="entry name" value="Dev_Signal_Hedgehog-like"/>
</dbReference>